<dbReference type="InterPro" id="IPR011042">
    <property type="entry name" value="6-blade_b-propeller_TolB-like"/>
</dbReference>
<feature type="signal peptide" evidence="1">
    <location>
        <begin position="1"/>
        <end position="35"/>
    </location>
</feature>
<evidence type="ECO:0000313" key="3">
    <source>
        <dbReference type="Proteomes" id="UP001166784"/>
    </source>
</evidence>
<accession>A0ABS9T421</accession>
<comment type="caution">
    <text evidence="2">The sequence shown here is derived from an EMBL/GenBank/DDBJ whole genome shotgun (WGS) entry which is preliminary data.</text>
</comment>
<proteinExistence type="predicted"/>
<gene>
    <name evidence="2" type="ORF">MMA15_22260</name>
</gene>
<evidence type="ECO:0000313" key="2">
    <source>
        <dbReference type="EMBL" id="MCH6163011.1"/>
    </source>
</evidence>
<reference evidence="2" key="2">
    <citation type="journal article" date="2023" name="Int. J. Syst. Evol. Microbiol.">
        <title>Streptomyces marispadix sp. nov., isolated from marine beach sediment of the Northern Coast of Portugal.</title>
        <authorList>
            <person name="dos Santos J.D.N."/>
            <person name="Vitorino I.R."/>
            <person name="Kallscheuer N."/>
            <person name="Srivastava A."/>
            <person name="Krautwurst S."/>
            <person name="Marz M."/>
            <person name="Jogler C."/>
            <person name="Lobo Da Cunha A."/>
            <person name="Catita J."/>
            <person name="Goncalves H."/>
            <person name="Gonzalez I."/>
            <person name="Reyes F."/>
            <person name="Lage O.M."/>
        </authorList>
    </citation>
    <scope>NUCLEOTIDE SEQUENCE</scope>
    <source>
        <strain evidence="2">M600PL45_2</strain>
    </source>
</reference>
<dbReference type="PANTHER" id="PTHR40274:SF3">
    <property type="entry name" value="VIRGINIAMYCIN B LYASE"/>
    <property type="match status" value="1"/>
</dbReference>
<name>A0ABS9T421_9ACTN</name>
<dbReference type="InterPro" id="IPR051344">
    <property type="entry name" value="Vgb"/>
</dbReference>
<evidence type="ECO:0000256" key="1">
    <source>
        <dbReference type="SAM" id="SignalP"/>
    </source>
</evidence>
<organism evidence="2 3">
    <name type="scientific">Streptomyces marispadix</name>
    <dbReference type="NCBI Taxonomy" id="2922868"/>
    <lineage>
        <taxon>Bacteria</taxon>
        <taxon>Bacillati</taxon>
        <taxon>Actinomycetota</taxon>
        <taxon>Actinomycetes</taxon>
        <taxon>Kitasatosporales</taxon>
        <taxon>Streptomycetaceae</taxon>
        <taxon>Streptomyces</taxon>
    </lineage>
</organism>
<dbReference type="EMBL" id="JAKWJU010000002">
    <property type="protein sequence ID" value="MCH6163011.1"/>
    <property type="molecule type" value="Genomic_DNA"/>
</dbReference>
<dbReference type="Gene3D" id="2.120.10.30">
    <property type="entry name" value="TolB, C-terminal domain"/>
    <property type="match status" value="1"/>
</dbReference>
<feature type="chain" id="PRO_5047017636" evidence="1">
    <location>
        <begin position="36"/>
        <end position="448"/>
    </location>
</feature>
<dbReference type="Proteomes" id="UP001166784">
    <property type="component" value="Unassembled WGS sequence"/>
</dbReference>
<keyword evidence="3" id="KW-1185">Reference proteome</keyword>
<dbReference type="PANTHER" id="PTHR40274">
    <property type="entry name" value="VIRGINIAMYCIN B LYASE"/>
    <property type="match status" value="1"/>
</dbReference>
<reference evidence="2" key="1">
    <citation type="submission" date="2022-03" db="EMBL/GenBank/DDBJ databases">
        <authorList>
            <person name="Santos J.D.N."/>
            <person name="Kallscheuer N."/>
            <person name="Jogler C."/>
            <person name="Lage O.M."/>
        </authorList>
    </citation>
    <scope>NUCLEOTIDE SEQUENCE</scope>
    <source>
        <strain evidence="2">M600PL45_2</strain>
    </source>
</reference>
<sequence>MQTIDRNSRARSRGSRWLTAAVTVAAIASGGVALATPAAAAAEPSAAVPTAGAETEPVKCPSENCNKAVVDELGDPYSVALDGQGHAYVADNKNGELVRVDLATGKKETIVSGLGGVESAALDGKGNAYVASRTRGELYRVDLSGPQYPIAKVASGLGRPRGVAVKDDGKVIVTDWLYDRVLEVDPSSSGSPNKIATVASATGVAIDPSGVAYVTSSQDEALYRLDLNAARGPELVADRLGHVHDVALRDGHAYVGDDGGDAIWDVDLASHQKHKAATGGGFRGVAVDKDGGLYATDEDNKTLWRINGSTPAPPPPPSDDAKVDLKPVPDITAKPGGSAVPRIYVKNTGGKRIGNQDITLKLGPEGVKWGFNVVYQDRDGDLVETPCHVVDGDAGTSLCKDVPLNLDPGQSVQLRTEVGTSASLKPGDMPSITWHIADKTAKTDWLMK</sequence>
<dbReference type="RefSeq" id="WP_241061873.1">
    <property type="nucleotide sequence ID" value="NZ_JAKWJU010000002.1"/>
</dbReference>
<dbReference type="SUPFAM" id="SSF63829">
    <property type="entry name" value="Calcium-dependent phosphotriesterase"/>
    <property type="match status" value="1"/>
</dbReference>
<dbReference type="Gene3D" id="2.40.10.500">
    <property type="match status" value="1"/>
</dbReference>
<protein>
    <submittedName>
        <fullName evidence="2">Uncharacterized protein</fullName>
    </submittedName>
</protein>
<keyword evidence="1" id="KW-0732">Signal</keyword>